<dbReference type="AlphaFoldDB" id="A0A4V3UTX2"/>
<dbReference type="OrthoDB" id="9792074at2"/>
<evidence type="ECO:0000313" key="2">
    <source>
        <dbReference type="EMBL" id="THD12301.1"/>
    </source>
</evidence>
<dbReference type="Proteomes" id="UP000307749">
    <property type="component" value="Unassembled WGS sequence"/>
</dbReference>
<dbReference type="Gene3D" id="3.30.1380.10">
    <property type="match status" value="1"/>
</dbReference>
<dbReference type="GO" id="GO:0008233">
    <property type="term" value="F:peptidase activity"/>
    <property type="evidence" value="ECO:0007669"/>
    <property type="project" value="InterPro"/>
</dbReference>
<accession>A0A4V3UTX2</accession>
<proteinExistence type="predicted"/>
<keyword evidence="3" id="KW-1185">Reference proteome</keyword>
<dbReference type="PANTHER" id="PTHR34385:SF1">
    <property type="entry name" value="PEPTIDOGLYCAN L-ALANYL-D-GLUTAMATE ENDOPEPTIDASE CWLK"/>
    <property type="match status" value="1"/>
</dbReference>
<organism evidence="2 3">
    <name type="scientific">Metallibacterium scheffleri</name>
    <dbReference type="NCBI Taxonomy" id="993689"/>
    <lineage>
        <taxon>Bacteria</taxon>
        <taxon>Pseudomonadati</taxon>
        <taxon>Pseudomonadota</taxon>
        <taxon>Gammaproteobacteria</taxon>
        <taxon>Lysobacterales</taxon>
        <taxon>Rhodanobacteraceae</taxon>
        <taxon>Metallibacterium</taxon>
    </lineage>
</organism>
<dbReference type="InterPro" id="IPR058193">
    <property type="entry name" value="VanY/YodJ_core_dom"/>
</dbReference>
<comment type="caution">
    <text evidence="2">The sequence shown here is derived from an EMBL/GenBank/DDBJ whole genome shotgun (WGS) entry which is preliminary data.</text>
</comment>
<evidence type="ECO:0000313" key="3">
    <source>
        <dbReference type="Proteomes" id="UP000307749"/>
    </source>
</evidence>
<dbReference type="STRING" id="993689.GCA_002077135_02656"/>
<dbReference type="EMBL" id="MWQO01000001">
    <property type="protein sequence ID" value="THD12301.1"/>
    <property type="molecule type" value="Genomic_DNA"/>
</dbReference>
<dbReference type="InterPro" id="IPR009045">
    <property type="entry name" value="Zn_M74/Hedgehog-like"/>
</dbReference>
<reference evidence="2 3" key="1">
    <citation type="submission" date="2017-02" db="EMBL/GenBank/DDBJ databases">
        <title>Whole genome sequencing of Metallibacterium scheffleri DSM 24874 (T).</title>
        <authorList>
            <person name="Kumar S."/>
            <person name="Patil P."/>
            <person name="Patil P.B."/>
        </authorList>
    </citation>
    <scope>NUCLEOTIDE SEQUENCE [LARGE SCALE GENOMIC DNA]</scope>
    <source>
        <strain evidence="2 3">DSM 24874</strain>
    </source>
</reference>
<gene>
    <name evidence="2" type="ORF">B1806_00065</name>
</gene>
<name>A0A4V3UTX2_9GAMM</name>
<dbReference type="GO" id="GO:0006508">
    <property type="term" value="P:proteolysis"/>
    <property type="evidence" value="ECO:0007669"/>
    <property type="project" value="InterPro"/>
</dbReference>
<feature type="domain" description="D-alanyl-D-alanine carboxypeptidase-like core" evidence="1">
    <location>
        <begin position="41"/>
        <end position="166"/>
    </location>
</feature>
<sequence length="170" mass="19331">MRAAEALGVPVDYGRRRGLRPQREPTRLQSIGLDAQQRPAWLRPRAAAAFLRMRRAAMQDGIELQVISAWRSCEYQLGIIRRKCERGQDMATILTVSAAPGYSEHHSGRALDLASPGSAVLEEAFEQTPAFAWLQDHARIHGFALSYPRGNRHGIAYEPWHWCWHAHRVR</sequence>
<dbReference type="PANTHER" id="PTHR34385">
    <property type="entry name" value="D-ALANYL-D-ALANINE CARBOXYPEPTIDASE"/>
    <property type="match status" value="1"/>
</dbReference>
<dbReference type="SUPFAM" id="SSF55166">
    <property type="entry name" value="Hedgehog/DD-peptidase"/>
    <property type="match status" value="1"/>
</dbReference>
<dbReference type="Pfam" id="PF02557">
    <property type="entry name" value="VanY"/>
    <property type="match status" value="1"/>
</dbReference>
<dbReference type="InterPro" id="IPR052179">
    <property type="entry name" value="DD-CPase-like"/>
</dbReference>
<dbReference type="InterPro" id="IPR003709">
    <property type="entry name" value="VanY-like_core_dom"/>
</dbReference>
<protein>
    <recommendedName>
        <fullName evidence="1">D-alanyl-D-alanine carboxypeptidase-like core domain-containing protein</fullName>
    </recommendedName>
</protein>
<evidence type="ECO:0000259" key="1">
    <source>
        <dbReference type="Pfam" id="PF02557"/>
    </source>
</evidence>
<dbReference type="CDD" id="cd14852">
    <property type="entry name" value="LD-carboxypeptidase"/>
    <property type="match status" value="1"/>
</dbReference>